<dbReference type="EMBL" id="CAJOBA010054732">
    <property type="protein sequence ID" value="CAF4277224.1"/>
    <property type="molecule type" value="Genomic_DNA"/>
</dbReference>
<protein>
    <recommendedName>
        <fullName evidence="1">PDEase domain-containing protein</fullName>
    </recommendedName>
</protein>
<dbReference type="InterPro" id="IPR002073">
    <property type="entry name" value="PDEase_catalytic_dom"/>
</dbReference>
<accession>A0A8S2TE92</accession>
<proteinExistence type="predicted"/>
<evidence type="ECO:0000313" key="4">
    <source>
        <dbReference type="Proteomes" id="UP000682733"/>
    </source>
</evidence>
<name>A0A8S2TE92_9BILA</name>
<reference evidence="3" key="1">
    <citation type="submission" date="2021-02" db="EMBL/GenBank/DDBJ databases">
        <authorList>
            <person name="Nowell W R."/>
        </authorList>
    </citation>
    <scope>NUCLEOTIDE SEQUENCE</scope>
</reference>
<dbReference type="AlphaFoldDB" id="A0A8S2TE92"/>
<organism evidence="3 4">
    <name type="scientific">Didymodactylos carnosus</name>
    <dbReference type="NCBI Taxonomy" id="1234261"/>
    <lineage>
        <taxon>Eukaryota</taxon>
        <taxon>Metazoa</taxon>
        <taxon>Spiralia</taxon>
        <taxon>Gnathifera</taxon>
        <taxon>Rotifera</taxon>
        <taxon>Eurotatoria</taxon>
        <taxon>Bdelloidea</taxon>
        <taxon>Philodinida</taxon>
        <taxon>Philodinidae</taxon>
        <taxon>Didymodactylos</taxon>
    </lineage>
</organism>
<dbReference type="Pfam" id="PF00233">
    <property type="entry name" value="PDEase_I"/>
    <property type="match status" value="1"/>
</dbReference>
<dbReference type="Proteomes" id="UP000682733">
    <property type="component" value="Unassembled WGS sequence"/>
</dbReference>
<evidence type="ECO:0000259" key="1">
    <source>
        <dbReference type="Pfam" id="PF00233"/>
    </source>
</evidence>
<dbReference type="Proteomes" id="UP000677228">
    <property type="component" value="Unassembled WGS sequence"/>
</dbReference>
<dbReference type="SUPFAM" id="SSF109604">
    <property type="entry name" value="HD-domain/PDEase-like"/>
    <property type="match status" value="1"/>
</dbReference>
<sequence>MSEITTDSAGQKITNPLHIPVKSDENVVLSIADQAAWLLSARPSFELQQAEQISFLAHLTQSPLTLNQHFNVLQLPAADLVHYAYSIFKHSGCLIVVPTVNLAQCPLEQHSIDRALEILNDEAHGTALLQAVIQPNNNGAPVTNNEHNAAKSRVIEIFRNSILATDISRTVDHEAILTHYLTFHNHLDYTDSNQCLQLLTIILLCGDIGCVCEPFYQSMQWCGRLYEEMQCHRNSRQSNDIAKVVFQPQSSLENDQGLYYSLDNKLILPPSGSLSEYYTNQLKFLEYYAIALYARVSEPPSCSLGHLSPYTTRLRQNLIQLAHSYFLYEPSFGVLVKTLTSFSSPS</sequence>
<dbReference type="InterPro" id="IPR036971">
    <property type="entry name" value="PDEase_catalytic_dom_sf"/>
</dbReference>
<dbReference type="Gene3D" id="1.10.1300.10">
    <property type="entry name" value="3'5'-cyclic nucleotide phosphodiesterase, catalytic domain"/>
    <property type="match status" value="1"/>
</dbReference>
<evidence type="ECO:0000313" key="2">
    <source>
        <dbReference type="EMBL" id="CAF1487524.1"/>
    </source>
</evidence>
<feature type="domain" description="PDEase" evidence="1">
    <location>
        <begin position="104"/>
        <end position="239"/>
    </location>
</feature>
<dbReference type="EMBL" id="CAJNOK010032774">
    <property type="protein sequence ID" value="CAF1487524.1"/>
    <property type="molecule type" value="Genomic_DNA"/>
</dbReference>
<comment type="caution">
    <text evidence="3">The sequence shown here is derived from an EMBL/GenBank/DDBJ whole genome shotgun (WGS) entry which is preliminary data.</text>
</comment>
<dbReference type="GO" id="GO:0004114">
    <property type="term" value="F:3',5'-cyclic-nucleotide phosphodiesterase activity"/>
    <property type="evidence" value="ECO:0007669"/>
    <property type="project" value="InterPro"/>
</dbReference>
<dbReference type="GO" id="GO:0007165">
    <property type="term" value="P:signal transduction"/>
    <property type="evidence" value="ECO:0007669"/>
    <property type="project" value="InterPro"/>
</dbReference>
<gene>
    <name evidence="2" type="ORF">OVA965_LOCUS36343</name>
    <name evidence="3" type="ORF">TMI583_LOCUS37355</name>
</gene>
<evidence type="ECO:0000313" key="3">
    <source>
        <dbReference type="EMBL" id="CAF4277224.1"/>
    </source>
</evidence>